<sequence length="38" mass="4586">MKISICRCFKKFKLCFFGLNLINFLKLKNLNFANFGFY</sequence>
<evidence type="ECO:0000313" key="2">
    <source>
        <dbReference type="Proteomes" id="UP000002407"/>
    </source>
</evidence>
<name>A7I3F0_CAMHC</name>
<evidence type="ECO:0000313" key="1">
    <source>
        <dbReference type="EMBL" id="ABS51073.1"/>
    </source>
</evidence>
<accession>A7I3F0</accession>
<protein>
    <submittedName>
        <fullName evidence="1">Uncharacterized protein</fullName>
    </submittedName>
</protein>
<dbReference type="AlphaFoldDB" id="A7I3F0"/>
<organism evidence="1 2">
    <name type="scientific">Campylobacter hominis (strain ATCC BAA-381 / DSM 21671 / CCUG 45161 / LMG 19568 / NCTC 13146 / CH001A)</name>
    <dbReference type="NCBI Taxonomy" id="360107"/>
    <lineage>
        <taxon>Bacteria</taxon>
        <taxon>Pseudomonadati</taxon>
        <taxon>Campylobacterota</taxon>
        <taxon>Epsilonproteobacteria</taxon>
        <taxon>Campylobacterales</taxon>
        <taxon>Campylobacteraceae</taxon>
        <taxon>Campylobacter</taxon>
    </lineage>
</organism>
<keyword evidence="2" id="KW-1185">Reference proteome</keyword>
<proteinExistence type="predicted"/>
<dbReference type="HOGENOM" id="CLU_3325869_0_0_7"/>
<dbReference type="Proteomes" id="UP000002407">
    <property type="component" value="Chromosome"/>
</dbReference>
<dbReference type="KEGG" id="cha:CHAB381_1506"/>
<gene>
    <name evidence="1" type="ordered locus">CHAB381_1506</name>
</gene>
<reference evidence="2" key="1">
    <citation type="submission" date="2007-07" db="EMBL/GenBank/DDBJ databases">
        <title>Complete genome sequence of Campylobacter hominis ATCC BAA-381, a commensal isolated from the human gastrointestinal tract.</title>
        <authorList>
            <person name="Fouts D.E."/>
            <person name="Mongodin E.F."/>
            <person name="Puiu D."/>
            <person name="Sebastian Y."/>
            <person name="Miller W.G."/>
            <person name="Mandrell R.E."/>
            <person name="Nelson K.E."/>
        </authorList>
    </citation>
    <scope>NUCLEOTIDE SEQUENCE [LARGE SCALE GENOMIC DNA]</scope>
    <source>
        <strain evidence="2">ATCC BAA-381 / LMG 19568 / NCTC 13146 / CH001A</strain>
    </source>
</reference>
<dbReference type="EMBL" id="CP000776">
    <property type="protein sequence ID" value="ABS51073.1"/>
    <property type="molecule type" value="Genomic_DNA"/>
</dbReference>